<dbReference type="PROSITE" id="PS50005">
    <property type="entry name" value="TPR"/>
    <property type="match status" value="3"/>
</dbReference>
<dbReference type="Pfam" id="PF13181">
    <property type="entry name" value="TPR_8"/>
    <property type="match status" value="1"/>
</dbReference>
<dbReference type="InterPro" id="IPR013105">
    <property type="entry name" value="TPR_2"/>
</dbReference>
<dbReference type="RefSeq" id="WP_112111992.1">
    <property type="nucleotide sequence ID" value="NZ_QLSZ01000001.1"/>
</dbReference>
<dbReference type="Gene3D" id="1.25.40.10">
    <property type="entry name" value="Tetratricopeptide repeat domain"/>
    <property type="match status" value="4"/>
</dbReference>
<dbReference type="Pfam" id="PF07719">
    <property type="entry name" value="TPR_2"/>
    <property type="match status" value="1"/>
</dbReference>
<protein>
    <submittedName>
        <fullName evidence="4">Tetratricopeptide repeat protein</fullName>
    </submittedName>
</protein>
<dbReference type="PANTHER" id="PTHR44858">
    <property type="entry name" value="TETRATRICOPEPTIDE REPEAT PROTEIN 6"/>
    <property type="match status" value="1"/>
</dbReference>
<evidence type="ECO:0000313" key="5">
    <source>
        <dbReference type="Proteomes" id="UP000248840"/>
    </source>
</evidence>
<proteinExistence type="predicted"/>
<dbReference type="InterPro" id="IPR019734">
    <property type="entry name" value="TPR_rpt"/>
</dbReference>
<gene>
    <name evidence="4" type="ORF">CLV55_101329</name>
</gene>
<dbReference type="SUPFAM" id="SSF48439">
    <property type="entry name" value="Protein prenylyltransferase"/>
    <property type="match status" value="1"/>
</dbReference>
<reference evidence="4 5" key="1">
    <citation type="submission" date="2018-06" db="EMBL/GenBank/DDBJ databases">
        <title>Genomic Encyclopedia of Archaeal and Bacterial Type Strains, Phase II (KMG-II): from individual species to whole genera.</title>
        <authorList>
            <person name="Goeker M."/>
        </authorList>
    </citation>
    <scope>NUCLEOTIDE SEQUENCE [LARGE SCALE GENOMIC DNA]</scope>
    <source>
        <strain evidence="4 5">DSM 25663</strain>
    </source>
</reference>
<keyword evidence="1" id="KW-0677">Repeat</keyword>
<dbReference type="InterPro" id="IPR050498">
    <property type="entry name" value="Ycf3"/>
</dbReference>
<feature type="repeat" description="TPR" evidence="3">
    <location>
        <begin position="56"/>
        <end position="89"/>
    </location>
</feature>
<dbReference type="SUPFAM" id="SSF48452">
    <property type="entry name" value="TPR-like"/>
    <property type="match status" value="1"/>
</dbReference>
<dbReference type="Pfam" id="PF13432">
    <property type="entry name" value="TPR_16"/>
    <property type="match status" value="1"/>
</dbReference>
<dbReference type="OrthoDB" id="965869at2"/>
<evidence type="ECO:0000256" key="3">
    <source>
        <dbReference type="PROSITE-ProRule" id="PRU00339"/>
    </source>
</evidence>
<dbReference type="InterPro" id="IPR011990">
    <property type="entry name" value="TPR-like_helical_dom_sf"/>
</dbReference>
<dbReference type="SMART" id="SM00028">
    <property type="entry name" value="TPR"/>
    <property type="match status" value="8"/>
</dbReference>
<comment type="caution">
    <text evidence="4">The sequence shown here is derived from an EMBL/GenBank/DDBJ whole genome shotgun (WGS) entry which is preliminary data.</text>
</comment>
<dbReference type="Proteomes" id="UP000248840">
    <property type="component" value="Unassembled WGS sequence"/>
</dbReference>
<evidence type="ECO:0000256" key="2">
    <source>
        <dbReference type="ARBA" id="ARBA00022803"/>
    </source>
</evidence>
<feature type="repeat" description="TPR" evidence="3">
    <location>
        <begin position="158"/>
        <end position="191"/>
    </location>
</feature>
<dbReference type="PANTHER" id="PTHR44858:SF1">
    <property type="entry name" value="UDP-N-ACETYLGLUCOSAMINE--PEPTIDE N-ACETYLGLUCOSAMINYLTRANSFERASE SPINDLY-RELATED"/>
    <property type="match status" value="1"/>
</dbReference>
<name>A0A328YP40_9FLAO</name>
<dbReference type="AlphaFoldDB" id="A0A328YP40"/>
<sequence length="373" mass="44081">MKKIILFYMFFWSIIVLSQTTKQQLKENAQQKYYVENFRGAISDFDTLLKQFPNDSSAYNDRGLIKELIHDYKGALRDFSEEIKIDPTFADSYFFRAMVRDKIGDKKGAVSDYKMTVKFEPKNSDAYYFMGIDQFKCKQYYQALANFKLALTKRDDNYAVYADMGLLYAQYKKYKKALYYCDKAIRLDKTISKAYLYKGWILAQDKNYKQALMTFYDVFKEDSSVEDNLYYGHLKKNYKSFKKVLFDFNKTNKDSAYFAKGILNQYLKNYSQALHYYDKTIQLNPNCRDVFEKKAQVEQILGLNNNALADYTKSLESSSRKDKILYEIALIYYKKQDCKNALIFINKAVQMNEFDTKYASLKSKIQKNKSTIK</sequence>
<accession>A0A328YP40</accession>
<evidence type="ECO:0000313" key="4">
    <source>
        <dbReference type="EMBL" id="RAR75629.1"/>
    </source>
</evidence>
<keyword evidence="5" id="KW-1185">Reference proteome</keyword>
<evidence type="ECO:0000256" key="1">
    <source>
        <dbReference type="ARBA" id="ARBA00022737"/>
    </source>
</evidence>
<keyword evidence="2 3" id="KW-0802">TPR repeat</keyword>
<feature type="repeat" description="TPR" evidence="3">
    <location>
        <begin position="254"/>
        <end position="287"/>
    </location>
</feature>
<organism evidence="4 5">
    <name type="scientific">Flavobacterium aciduliphilum</name>
    <dbReference type="NCBI Taxonomy" id="1101402"/>
    <lineage>
        <taxon>Bacteria</taxon>
        <taxon>Pseudomonadati</taxon>
        <taxon>Bacteroidota</taxon>
        <taxon>Flavobacteriia</taxon>
        <taxon>Flavobacteriales</taxon>
        <taxon>Flavobacteriaceae</taxon>
        <taxon>Flavobacterium</taxon>
    </lineage>
</organism>
<dbReference type="EMBL" id="QLSZ01000001">
    <property type="protein sequence ID" value="RAR75629.1"/>
    <property type="molecule type" value="Genomic_DNA"/>
</dbReference>